<dbReference type="RefSeq" id="WP_283204683.1">
    <property type="nucleotide sequence ID" value="NZ_JASGCB010000044.1"/>
</dbReference>
<evidence type="ECO:0000313" key="1">
    <source>
        <dbReference type="EMBL" id="MDI9261290.1"/>
    </source>
</evidence>
<dbReference type="EMBL" id="JASGCB010000044">
    <property type="protein sequence ID" value="MDI9261290.1"/>
    <property type="molecule type" value="Genomic_DNA"/>
</dbReference>
<proteinExistence type="predicted"/>
<keyword evidence="2" id="KW-1185">Reference proteome</keyword>
<reference evidence="1 2" key="1">
    <citation type="submission" date="2023-04" db="EMBL/GenBank/DDBJ databases">
        <title>A. sendaiensis sub sp. chiapanensis a novel subspecie with specific adaptation in bacterial cell wall isolated from an active volcano.</title>
        <authorList>
            <person name="Alvarez Gutierrez P.E."/>
            <person name="Ortiz Cortes L.Y."/>
        </authorList>
    </citation>
    <scope>NUCLEOTIDE SEQUENCE [LARGE SCALE GENOMIC DNA]</scope>
    <source>
        <strain evidence="1 2">PA2</strain>
    </source>
</reference>
<sequence>MSVANTIIGYTVDGDNVRFAMPYRVAVRLRGSAPILFHRWDCEDVEAKAQAAKGSAMKKTDNVEAYLYRTEEGEIAIPATYLHQALVNAAKYKQDPRSPRKSMSDMAKAAFIVTPWLASTGKREPDFLDRRRVLIQRAGVTRVRPALLPGWEVEFQIETLLPEYISPELLYDLLAQAGRLVGIGDYRPMFGRFQVVEYKVLEDDVG</sequence>
<protein>
    <submittedName>
        <fullName evidence="1">Uncharacterized protein</fullName>
    </submittedName>
</protein>
<name>A0ABT6Y1T5_ALISE</name>
<accession>A0ABT6Y1T5</accession>
<organism evidence="1 2">
    <name type="scientific">Alicyclobacillus sendaiensis PA2</name>
    <dbReference type="NCBI Taxonomy" id="3029425"/>
    <lineage>
        <taxon>Bacteria</taxon>
        <taxon>Bacillati</taxon>
        <taxon>Bacillota</taxon>
        <taxon>Bacilli</taxon>
        <taxon>Bacillales</taxon>
        <taxon>Alicyclobacillaceae</taxon>
        <taxon>Alicyclobacillus</taxon>
    </lineage>
</organism>
<evidence type="ECO:0000313" key="2">
    <source>
        <dbReference type="Proteomes" id="UP001529245"/>
    </source>
</evidence>
<dbReference type="Proteomes" id="UP001529245">
    <property type="component" value="Unassembled WGS sequence"/>
</dbReference>
<comment type="caution">
    <text evidence="1">The sequence shown here is derived from an EMBL/GenBank/DDBJ whole genome shotgun (WGS) entry which is preliminary data.</text>
</comment>
<gene>
    <name evidence="1" type="ORF">QID03_14105</name>
</gene>